<protein>
    <submittedName>
        <fullName evidence="1">DUF934 domain-containing protein</fullName>
    </submittedName>
</protein>
<evidence type="ECO:0000313" key="2">
    <source>
        <dbReference type="Proteomes" id="UP001595791"/>
    </source>
</evidence>
<dbReference type="Pfam" id="PF06073">
    <property type="entry name" value="DUF934"/>
    <property type="match status" value="1"/>
</dbReference>
<gene>
    <name evidence="1" type="ORF">ACFOW7_18490</name>
</gene>
<dbReference type="EMBL" id="JBHSBU010000001">
    <property type="protein sequence ID" value="MFC4161332.1"/>
    <property type="molecule type" value="Genomic_DNA"/>
</dbReference>
<name>A0ABV8MWH9_9NEIS</name>
<proteinExistence type="predicted"/>
<dbReference type="PIRSF" id="PIRSF030820">
    <property type="entry name" value="UCP030820"/>
    <property type="match status" value="1"/>
</dbReference>
<keyword evidence="2" id="KW-1185">Reference proteome</keyword>
<reference evidence="2" key="1">
    <citation type="journal article" date="2019" name="Int. J. Syst. Evol. Microbiol.">
        <title>The Global Catalogue of Microorganisms (GCM) 10K type strain sequencing project: providing services to taxonomists for standard genome sequencing and annotation.</title>
        <authorList>
            <consortium name="The Broad Institute Genomics Platform"/>
            <consortium name="The Broad Institute Genome Sequencing Center for Infectious Disease"/>
            <person name="Wu L."/>
            <person name="Ma J."/>
        </authorList>
    </citation>
    <scope>NUCLEOTIDE SEQUENCE [LARGE SCALE GENOMIC DNA]</scope>
    <source>
        <strain evidence="2">LMG 29894</strain>
    </source>
</reference>
<dbReference type="Proteomes" id="UP001595791">
    <property type="component" value="Unassembled WGS sequence"/>
</dbReference>
<organism evidence="1 2">
    <name type="scientific">Chitinimonas lacunae</name>
    <dbReference type="NCBI Taxonomy" id="1963018"/>
    <lineage>
        <taxon>Bacteria</taxon>
        <taxon>Pseudomonadati</taxon>
        <taxon>Pseudomonadota</taxon>
        <taxon>Betaproteobacteria</taxon>
        <taxon>Neisseriales</taxon>
        <taxon>Chitinibacteraceae</taxon>
        <taxon>Chitinimonas</taxon>
    </lineage>
</organism>
<sequence>MVKPHLIKLDRHSGARSVSANHWTLVLEPCDDPIPGHCIIPLASWLERRDELIGRDDIGVWFKPDDEPEALGTAAADLPLIAVEFPSFTDGRGFSIGRLLRERYGFSGELRAFGDVFKDTLCYLRRCGFDAFEIRADRDPHEALAGLDDFTEFYQGAVEPVQPLFRRRTGVV</sequence>
<dbReference type="InterPro" id="IPR008318">
    <property type="entry name" value="UCP030820"/>
</dbReference>
<accession>A0ABV8MWH9</accession>
<dbReference type="RefSeq" id="WP_378167153.1">
    <property type="nucleotide sequence ID" value="NZ_JBHSBU010000001.1"/>
</dbReference>
<evidence type="ECO:0000313" key="1">
    <source>
        <dbReference type="EMBL" id="MFC4161332.1"/>
    </source>
</evidence>
<comment type="caution">
    <text evidence="1">The sequence shown here is derived from an EMBL/GenBank/DDBJ whole genome shotgun (WGS) entry which is preliminary data.</text>
</comment>